<evidence type="ECO:0000259" key="1">
    <source>
        <dbReference type="PROSITE" id="PS51819"/>
    </source>
</evidence>
<comment type="caution">
    <text evidence="2">The sequence shown here is derived from an EMBL/GenBank/DDBJ whole genome shotgun (WGS) entry which is preliminary data.</text>
</comment>
<proteinExistence type="predicted"/>
<name>A0ABW2D0Z7_9ACTN</name>
<dbReference type="SUPFAM" id="SSF54593">
    <property type="entry name" value="Glyoxalase/Bleomycin resistance protein/Dihydroxybiphenyl dioxygenase"/>
    <property type="match status" value="1"/>
</dbReference>
<keyword evidence="3" id="KW-1185">Reference proteome</keyword>
<sequence length="147" mass="15252">MTRLDHTGMSVPDLGAAVEFFVTHFGARVEFTLPRVDGGAERLGAPADAAFALAMLDIGGARVELIQWWSPLAVAGGPPRADMPGGAHLGVEVDDLPAMLAKLEAVPGVIVLGRPVTFNEGPTPGLTNAFVSTPWGGLVELLSWGTP</sequence>
<dbReference type="RefSeq" id="WP_160820319.1">
    <property type="nucleotide sequence ID" value="NZ_JBHSXS010000055.1"/>
</dbReference>
<dbReference type="Gene3D" id="3.10.180.10">
    <property type="entry name" value="2,3-Dihydroxybiphenyl 1,2-Dioxygenase, domain 1"/>
    <property type="match status" value="1"/>
</dbReference>
<dbReference type="InterPro" id="IPR037523">
    <property type="entry name" value="VOC_core"/>
</dbReference>
<protein>
    <submittedName>
        <fullName evidence="2">VOC family protein</fullName>
    </submittedName>
</protein>
<dbReference type="PROSITE" id="PS51819">
    <property type="entry name" value="VOC"/>
    <property type="match status" value="1"/>
</dbReference>
<dbReference type="EMBL" id="JBHSXS010000055">
    <property type="protein sequence ID" value="MFC6886521.1"/>
    <property type="molecule type" value="Genomic_DNA"/>
</dbReference>
<dbReference type="Pfam" id="PF13669">
    <property type="entry name" value="Glyoxalase_4"/>
    <property type="match status" value="1"/>
</dbReference>
<evidence type="ECO:0000313" key="2">
    <source>
        <dbReference type="EMBL" id="MFC6886521.1"/>
    </source>
</evidence>
<organism evidence="2 3">
    <name type="scientific">Actinomadura yumaensis</name>
    <dbReference type="NCBI Taxonomy" id="111807"/>
    <lineage>
        <taxon>Bacteria</taxon>
        <taxon>Bacillati</taxon>
        <taxon>Actinomycetota</taxon>
        <taxon>Actinomycetes</taxon>
        <taxon>Streptosporangiales</taxon>
        <taxon>Thermomonosporaceae</taxon>
        <taxon>Actinomadura</taxon>
    </lineage>
</organism>
<evidence type="ECO:0000313" key="3">
    <source>
        <dbReference type="Proteomes" id="UP001596380"/>
    </source>
</evidence>
<dbReference type="Proteomes" id="UP001596380">
    <property type="component" value="Unassembled WGS sequence"/>
</dbReference>
<accession>A0ABW2D0Z7</accession>
<gene>
    <name evidence="2" type="ORF">ACFQKB_42645</name>
</gene>
<dbReference type="InterPro" id="IPR029068">
    <property type="entry name" value="Glyas_Bleomycin-R_OHBP_Dase"/>
</dbReference>
<feature type="domain" description="VOC" evidence="1">
    <location>
        <begin position="3"/>
        <end position="144"/>
    </location>
</feature>
<reference evidence="3" key="1">
    <citation type="journal article" date="2019" name="Int. J. Syst. Evol. Microbiol.">
        <title>The Global Catalogue of Microorganisms (GCM) 10K type strain sequencing project: providing services to taxonomists for standard genome sequencing and annotation.</title>
        <authorList>
            <consortium name="The Broad Institute Genomics Platform"/>
            <consortium name="The Broad Institute Genome Sequencing Center for Infectious Disease"/>
            <person name="Wu L."/>
            <person name="Ma J."/>
        </authorList>
    </citation>
    <scope>NUCLEOTIDE SEQUENCE [LARGE SCALE GENOMIC DNA]</scope>
    <source>
        <strain evidence="3">JCM 3369</strain>
    </source>
</reference>